<dbReference type="SUPFAM" id="SSF56801">
    <property type="entry name" value="Acetyl-CoA synthetase-like"/>
    <property type="match status" value="1"/>
</dbReference>
<evidence type="ECO:0000256" key="2">
    <source>
        <dbReference type="ARBA" id="ARBA00022598"/>
    </source>
</evidence>
<dbReference type="eggNOG" id="COG0318">
    <property type="taxonomic scope" value="Bacteria"/>
</dbReference>
<protein>
    <submittedName>
        <fullName evidence="5">Putative acyl-CoA synthetase</fullName>
    </submittedName>
</protein>
<dbReference type="InterPro" id="IPR025110">
    <property type="entry name" value="AMP-bd_C"/>
</dbReference>
<dbReference type="RefSeq" id="WP_040274870.1">
    <property type="nucleotide sequence ID" value="NZ_CP023714.1"/>
</dbReference>
<gene>
    <name evidence="5" type="ORF">RHRU231_860047</name>
</gene>
<feature type="domain" description="AMP-binding enzyme C-terminal" evidence="4">
    <location>
        <begin position="423"/>
        <end position="501"/>
    </location>
</feature>
<dbReference type="InterPro" id="IPR045851">
    <property type="entry name" value="AMP-bd_C_sf"/>
</dbReference>
<dbReference type="GO" id="GO:0031956">
    <property type="term" value="F:medium-chain fatty acid-CoA ligase activity"/>
    <property type="evidence" value="ECO:0007669"/>
    <property type="project" value="TreeGrafter"/>
</dbReference>
<dbReference type="Pfam" id="PF13193">
    <property type="entry name" value="AMP-binding_C"/>
    <property type="match status" value="1"/>
</dbReference>
<dbReference type="EMBL" id="CCSD01000101">
    <property type="protein sequence ID" value="CDZ91666.1"/>
    <property type="molecule type" value="Genomic_DNA"/>
</dbReference>
<dbReference type="GO" id="GO:0006631">
    <property type="term" value="P:fatty acid metabolic process"/>
    <property type="evidence" value="ECO:0007669"/>
    <property type="project" value="TreeGrafter"/>
</dbReference>
<proteinExistence type="inferred from homology"/>
<dbReference type="Pfam" id="PF00501">
    <property type="entry name" value="AMP-binding"/>
    <property type="match status" value="1"/>
</dbReference>
<accession>A0A098BVB5</accession>
<dbReference type="InterPro" id="IPR020845">
    <property type="entry name" value="AMP-binding_CS"/>
</dbReference>
<dbReference type="OrthoDB" id="9803968at2"/>
<evidence type="ECO:0000256" key="1">
    <source>
        <dbReference type="ARBA" id="ARBA00006432"/>
    </source>
</evidence>
<evidence type="ECO:0000259" key="4">
    <source>
        <dbReference type="Pfam" id="PF13193"/>
    </source>
</evidence>
<dbReference type="InterPro" id="IPR042099">
    <property type="entry name" value="ANL_N_sf"/>
</dbReference>
<dbReference type="AlphaFoldDB" id="A0A098BVB5"/>
<dbReference type="PANTHER" id="PTHR43201:SF5">
    <property type="entry name" value="MEDIUM-CHAIN ACYL-COA LIGASE ACSF2, MITOCHONDRIAL"/>
    <property type="match status" value="1"/>
</dbReference>
<dbReference type="InterPro" id="IPR000873">
    <property type="entry name" value="AMP-dep_synth/lig_dom"/>
</dbReference>
<dbReference type="PANTHER" id="PTHR43201">
    <property type="entry name" value="ACYL-COA SYNTHETASE"/>
    <property type="match status" value="1"/>
</dbReference>
<organism evidence="5 6">
    <name type="scientific">Rhodococcus ruber</name>
    <dbReference type="NCBI Taxonomy" id="1830"/>
    <lineage>
        <taxon>Bacteria</taxon>
        <taxon>Bacillati</taxon>
        <taxon>Actinomycetota</taxon>
        <taxon>Actinomycetes</taxon>
        <taxon>Mycobacteriales</taxon>
        <taxon>Nocardiaceae</taxon>
        <taxon>Rhodococcus</taxon>
    </lineage>
</organism>
<comment type="similarity">
    <text evidence="1">Belongs to the ATP-dependent AMP-binding enzyme family.</text>
</comment>
<dbReference type="Proteomes" id="UP000042997">
    <property type="component" value="Unassembled WGS sequence"/>
</dbReference>
<name>A0A098BVB5_9NOCA</name>
<sequence length="516" mass="55460">MYPGRYASVTPDKPAAIEAATGRVVSYRELEDRSVQFAHWLRAHGLGLGDHLAVLSVNDATAFELYWAAVRSGMYVTFVNTHLAPSEVAYIVDDCDATALVVSAPLADLAVAVADDTPKVRHRLAFGGDIPGHLGYEAEIAAMSTTPPADQPGGTDMLYSSGTTGRPKGIKPALSGVQVGEQAASNAVGLLQSFGFDDGCVYYSPAPIYHAAPLRFGAAAQALGGTAIVAGRFDAETCLADLERHRVTHSQWVPTHFVRLLKLSERARGRYDLSAMRVAIHSAAPCPIEVKRAMIDWWGERIYEYYSSTESVGSTLVSPQEWLRKPGTVGRTGHGHPSRAHICAEDGTELPPGQIGSIYFERPGYSFEYHNDPEKTAESRHPLHPTWATTGDIGYLDEDGYLFLTDRAMFTIISGGVNIYPQEIENALALHPKVFDVAVIGVPDAEMGESVRAVVQPAVGVAGDEALAAELIAYCRDRIAGYKCPRSVDFVAALPRTPTGKLVKGALRPVTAGGDR</sequence>
<reference evidence="5 6" key="1">
    <citation type="journal article" date="2014" name="Genome Announc.">
        <title>Draft Genome Sequence of Propane- and Butane-Oxidizing Actinobacterium Rhodococcus ruber IEGM 231.</title>
        <authorList>
            <person name="Ivshina I.B."/>
            <person name="Kuyukina M.S."/>
            <person name="Krivoruchko A.V."/>
            <person name="Barbe V."/>
            <person name="Fischer C."/>
        </authorList>
    </citation>
    <scope>NUCLEOTIDE SEQUENCE [LARGE SCALE GENOMIC DNA]</scope>
</reference>
<evidence type="ECO:0000313" key="6">
    <source>
        <dbReference type="Proteomes" id="UP000042997"/>
    </source>
</evidence>
<evidence type="ECO:0000313" key="5">
    <source>
        <dbReference type="EMBL" id="CDZ91666.1"/>
    </source>
</evidence>
<feature type="domain" description="AMP-dependent synthetase/ligase" evidence="3">
    <location>
        <begin position="7"/>
        <end position="366"/>
    </location>
</feature>
<dbReference type="Gene3D" id="3.30.300.30">
    <property type="match status" value="1"/>
</dbReference>
<evidence type="ECO:0000259" key="3">
    <source>
        <dbReference type="Pfam" id="PF00501"/>
    </source>
</evidence>
<dbReference type="Gene3D" id="3.40.50.12780">
    <property type="entry name" value="N-terminal domain of ligase-like"/>
    <property type="match status" value="1"/>
</dbReference>
<dbReference type="PROSITE" id="PS00455">
    <property type="entry name" value="AMP_BINDING"/>
    <property type="match status" value="1"/>
</dbReference>
<keyword evidence="2" id="KW-0436">Ligase</keyword>